<comment type="caution">
    <text evidence="4">The sequence shown here is derived from an EMBL/GenBank/DDBJ whole genome shotgun (WGS) entry which is preliminary data.</text>
</comment>
<protein>
    <recommendedName>
        <fullName evidence="3">DDE Tnp4 domain-containing protein</fullName>
    </recommendedName>
</protein>
<dbReference type="InterPro" id="IPR027806">
    <property type="entry name" value="HARBI1_dom"/>
</dbReference>
<dbReference type="EMBL" id="JARBHB010000003">
    <property type="protein sequence ID" value="KAJ8888198.1"/>
    <property type="molecule type" value="Genomic_DNA"/>
</dbReference>
<name>A0ABQ9HUX9_9NEOP</name>
<proteinExistence type="predicted"/>
<evidence type="ECO:0000256" key="2">
    <source>
        <dbReference type="ARBA" id="ARBA00022723"/>
    </source>
</evidence>
<organism evidence="4 5">
    <name type="scientific">Dryococelus australis</name>
    <dbReference type="NCBI Taxonomy" id="614101"/>
    <lineage>
        <taxon>Eukaryota</taxon>
        <taxon>Metazoa</taxon>
        <taxon>Ecdysozoa</taxon>
        <taxon>Arthropoda</taxon>
        <taxon>Hexapoda</taxon>
        <taxon>Insecta</taxon>
        <taxon>Pterygota</taxon>
        <taxon>Neoptera</taxon>
        <taxon>Polyneoptera</taxon>
        <taxon>Phasmatodea</taxon>
        <taxon>Verophasmatodea</taxon>
        <taxon>Anareolatae</taxon>
        <taxon>Phasmatidae</taxon>
        <taxon>Eurycanthinae</taxon>
        <taxon>Dryococelus</taxon>
    </lineage>
</organism>
<comment type="cofactor">
    <cofactor evidence="1">
        <name>a divalent metal cation</name>
        <dbReference type="ChEBI" id="CHEBI:60240"/>
    </cofactor>
</comment>
<sequence>MLMAVDDTNCTFTLIDVGDLGKNSNGAVFRHSSFGKLLKQGKCNVPNATGLPQDTNHELFPYYLICNEAFPLLPYFMWQFPEQVLNDGKIIFNFRLSRGGTNVECTFGMLTSKFHVFDGPIACNEDCTIAIIKGACVIHNFIHFL</sequence>
<evidence type="ECO:0000313" key="5">
    <source>
        <dbReference type="Proteomes" id="UP001159363"/>
    </source>
</evidence>
<keyword evidence="2" id="KW-0479">Metal-binding</keyword>
<dbReference type="Pfam" id="PF13359">
    <property type="entry name" value="DDE_Tnp_4"/>
    <property type="match status" value="1"/>
</dbReference>
<reference evidence="4 5" key="1">
    <citation type="submission" date="2023-02" db="EMBL/GenBank/DDBJ databases">
        <title>LHISI_Scaffold_Assembly.</title>
        <authorList>
            <person name="Stuart O.P."/>
            <person name="Cleave R."/>
            <person name="Magrath M.J.L."/>
            <person name="Mikheyev A.S."/>
        </authorList>
    </citation>
    <scope>NUCLEOTIDE SEQUENCE [LARGE SCALE GENOMIC DNA]</scope>
    <source>
        <strain evidence="4">Daus_M_001</strain>
        <tissue evidence="4">Leg muscle</tissue>
    </source>
</reference>
<feature type="domain" description="DDE Tnp4" evidence="3">
    <location>
        <begin position="3"/>
        <end position="140"/>
    </location>
</feature>
<accession>A0ABQ9HUX9</accession>
<evidence type="ECO:0000259" key="3">
    <source>
        <dbReference type="Pfam" id="PF13359"/>
    </source>
</evidence>
<keyword evidence="5" id="KW-1185">Reference proteome</keyword>
<gene>
    <name evidence="4" type="ORF">PR048_007685</name>
</gene>
<evidence type="ECO:0000313" key="4">
    <source>
        <dbReference type="EMBL" id="KAJ8888198.1"/>
    </source>
</evidence>
<dbReference type="Proteomes" id="UP001159363">
    <property type="component" value="Chromosome 3"/>
</dbReference>
<evidence type="ECO:0000256" key="1">
    <source>
        <dbReference type="ARBA" id="ARBA00001968"/>
    </source>
</evidence>